<dbReference type="PANTHER" id="PTHR23342:SF0">
    <property type="entry name" value="N-ACETYLGLUTAMATE SYNTHASE, MITOCHONDRIAL"/>
    <property type="match status" value="1"/>
</dbReference>
<dbReference type="GO" id="GO:0005737">
    <property type="term" value="C:cytoplasm"/>
    <property type="evidence" value="ECO:0007669"/>
    <property type="project" value="UniProtKB-SubCell"/>
</dbReference>
<dbReference type="InterPro" id="IPR001048">
    <property type="entry name" value="Asp/Glu/Uridylate_kinase"/>
</dbReference>
<evidence type="ECO:0000313" key="11">
    <source>
        <dbReference type="EMBL" id="MUG47164.1"/>
    </source>
</evidence>
<dbReference type="RefSeq" id="WP_155612541.1">
    <property type="nucleotide sequence ID" value="NZ_WNZW01000010.1"/>
</dbReference>
<feature type="binding site" evidence="9">
    <location>
        <position position="79"/>
    </location>
    <ligand>
        <name>substrate</name>
    </ligand>
</feature>
<dbReference type="HAMAP" id="MF_00082">
    <property type="entry name" value="ArgB"/>
    <property type="match status" value="1"/>
</dbReference>
<dbReference type="PIRSF" id="PIRSF000728">
    <property type="entry name" value="NAGK"/>
    <property type="match status" value="1"/>
</dbReference>
<comment type="pathway">
    <text evidence="1 9">Amino-acid biosynthesis; L-arginine biosynthesis; N(2)-acetyl-L-ornithine from L-glutamate: step 2/4.</text>
</comment>
<dbReference type="CDD" id="cd04238">
    <property type="entry name" value="AAK_NAGK-like"/>
    <property type="match status" value="1"/>
</dbReference>
<dbReference type="InterPro" id="IPR004662">
    <property type="entry name" value="AcgluKinase_fam"/>
</dbReference>
<keyword evidence="3 9" id="KW-0028">Amino-acid biosynthesis</keyword>
<dbReference type="EC" id="2.7.2.8" evidence="9"/>
<dbReference type="SUPFAM" id="SSF53633">
    <property type="entry name" value="Carbamate kinase-like"/>
    <property type="match status" value="1"/>
</dbReference>
<feature type="site" description="Transition state stabilizer" evidence="9">
    <location>
        <position position="236"/>
    </location>
</feature>
<dbReference type="InterPro" id="IPR037528">
    <property type="entry name" value="ArgB"/>
</dbReference>
<keyword evidence="9" id="KW-0963">Cytoplasm</keyword>
<evidence type="ECO:0000256" key="6">
    <source>
        <dbReference type="ARBA" id="ARBA00022777"/>
    </source>
</evidence>
<evidence type="ECO:0000256" key="1">
    <source>
        <dbReference type="ARBA" id="ARBA00004828"/>
    </source>
</evidence>
<reference evidence="11 12" key="1">
    <citation type="submission" date="2019-11" db="EMBL/GenBank/DDBJ databases">
        <title>Draft genome sequences of five Paenibacillus species of dairy origin.</title>
        <authorList>
            <person name="Olajide A.M."/>
            <person name="Chen S."/>
            <person name="Lapointe G."/>
        </authorList>
    </citation>
    <scope>NUCLEOTIDE SEQUENCE [LARGE SCALE GENOMIC DNA]</scope>
    <source>
        <strain evidence="11 12">12CR55</strain>
    </source>
</reference>
<feature type="site" description="Transition state stabilizer" evidence="9">
    <location>
        <position position="24"/>
    </location>
</feature>
<dbReference type="EMBL" id="WNZW01000010">
    <property type="protein sequence ID" value="MUG47164.1"/>
    <property type="molecule type" value="Genomic_DNA"/>
</dbReference>
<feature type="binding site" evidence="9">
    <location>
        <position position="173"/>
    </location>
    <ligand>
        <name>substrate</name>
    </ligand>
</feature>
<dbReference type="OrthoDB" id="9803155at2"/>
<comment type="similarity">
    <text evidence="9">Belongs to the acetylglutamate kinase family. ArgB subfamily.</text>
</comment>
<keyword evidence="5 9" id="KW-0547">Nucleotide-binding</keyword>
<feature type="domain" description="Aspartate/glutamate/uridylate kinase" evidence="10">
    <location>
        <begin position="20"/>
        <end position="255"/>
    </location>
</feature>
<evidence type="ECO:0000256" key="9">
    <source>
        <dbReference type="HAMAP-Rule" id="MF_00082"/>
    </source>
</evidence>
<accession>A0A7X2Z5G7</accession>
<dbReference type="GO" id="GO:0042450">
    <property type="term" value="P:L-arginine biosynthetic process via ornithine"/>
    <property type="evidence" value="ECO:0007669"/>
    <property type="project" value="UniProtKB-UniRule"/>
</dbReference>
<evidence type="ECO:0000256" key="2">
    <source>
        <dbReference type="ARBA" id="ARBA00022571"/>
    </source>
</evidence>
<evidence type="ECO:0000259" key="10">
    <source>
        <dbReference type="Pfam" id="PF00696"/>
    </source>
</evidence>
<dbReference type="AlphaFoldDB" id="A0A7X2Z5G7"/>
<dbReference type="FunFam" id="3.40.1160.10:FF:000004">
    <property type="entry name" value="Acetylglutamate kinase"/>
    <property type="match status" value="1"/>
</dbReference>
<keyword evidence="2 9" id="KW-0055">Arginine biosynthesis</keyword>
<comment type="subcellular location">
    <subcellularLocation>
        <location evidence="9">Cytoplasm</location>
    </subcellularLocation>
</comment>
<comment type="catalytic activity">
    <reaction evidence="8 9">
        <text>N-acetyl-L-glutamate + ATP = N-acetyl-L-glutamyl 5-phosphate + ADP</text>
        <dbReference type="Rhea" id="RHEA:14629"/>
        <dbReference type="ChEBI" id="CHEBI:30616"/>
        <dbReference type="ChEBI" id="CHEBI:44337"/>
        <dbReference type="ChEBI" id="CHEBI:57936"/>
        <dbReference type="ChEBI" id="CHEBI:456216"/>
        <dbReference type="EC" id="2.7.2.8"/>
    </reaction>
</comment>
<dbReference type="InterPro" id="IPR036393">
    <property type="entry name" value="AceGlu_kinase-like_sf"/>
</dbReference>
<protein>
    <recommendedName>
        <fullName evidence="9">Acetylglutamate kinase</fullName>
        <ecNumber evidence="9">2.7.2.8</ecNumber>
    </recommendedName>
    <alternativeName>
        <fullName evidence="9">N-acetyl-L-glutamate 5-phosphotransferase</fullName>
    </alternativeName>
    <alternativeName>
        <fullName evidence="9">NAG kinase</fullName>
        <shortName evidence="9">NAGK</shortName>
    </alternativeName>
</protein>
<dbReference type="Pfam" id="PF00696">
    <property type="entry name" value="AA_kinase"/>
    <property type="match status" value="1"/>
</dbReference>
<evidence type="ECO:0000256" key="5">
    <source>
        <dbReference type="ARBA" id="ARBA00022741"/>
    </source>
</evidence>
<evidence type="ECO:0000256" key="3">
    <source>
        <dbReference type="ARBA" id="ARBA00022605"/>
    </source>
</evidence>
<comment type="function">
    <text evidence="9">Catalyzes the ATP-dependent phosphorylation of N-acetyl-L-glutamate.</text>
</comment>
<dbReference type="Proteomes" id="UP000447876">
    <property type="component" value="Unassembled WGS sequence"/>
</dbReference>
<dbReference type="PANTHER" id="PTHR23342">
    <property type="entry name" value="N-ACETYLGLUTAMATE SYNTHASE"/>
    <property type="match status" value="1"/>
</dbReference>
<evidence type="ECO:0000313" key="12">
    <source>
        <dbReference type="Proteomes" id="UP000447876"/>
    </source>
</evidence>
<dbReference type="UniPathway" id="UPA00068">
    <property type="reaction ID" value="UER00107"/>
</dbReference>
<evidence type="ECO:0000256" key="4">
    <source>
        <dbReference type="ARBA" id="ARBA00022679"/>
    </source>
</evidence>
<evidence type="ECO:0000256" key="8">
    <source>
        <dbReference type="ARBA" id="ARBA00048141"/>
    </source>
</evidence>
<sequence>MRTALDNSNTASNPLAANGTFVMKCGGSTLAELPDSFFEDLVKLQQSGVQPVIVHGGGPAISDNLNKLGIETKFVNGLRYTSEEVLDVVEMVLAGSINKGIVRRIGQSGGKALGLSGIDGQLITAQPVAASAEVGLVGDVTKVDAALIEGVIQLGFMPIIAPLGVDAAGQRYNINADTAAGAVASELGVERMIVVTDVPGILKTINGEKRVLPTVTVQEIEDMIQTGEIYGGMIPKVRAAIACIHGKVQEVVIVDGSEPGILSRVLSGEEIGTKIVRMQ</sequence>
<dbReference type="NCBIfam" id="TIGR00761">
    <property type="entry name" value="argB"/>
    <property type="match status" value="1"/>
</dbReference>
<dbReference type="Gene3D" id="3.40.1160.10">
    <property type="entry name" value="Acetylglutamate kinase-like"/>
    <property type="match status" value="1"/>
</dbReference>
<name>A0A7X2Z5G7_9BACL</name>
<organism evidence="11 12">
    <name type="scientific">Paenibacillus woosongensis</name>
    <dbReference type="NCBI Taxonomy" id="307580"/>
    <lineage>
        <taxon>Bacteria</taxon>
        <taxon>Bacillati</taxon>
        <taxon>Bacillota</taxon>
        <taxon>Bacilli</taxon>
        <taxon>Bacillales</taxon>
        <taxon>Paenibacillaceae</taxon>
        <taxon>Paenibacillus</taxon>
    </lineage>
</organism>
<dbReference type="GO" id="GO:0005524">
    <property type="term" value="F:ATP binding"/>
    <property type="evidence" value="ECO:0007669"/>
    <property type="project" value="UniProtKB-UniRule"/>
</dbReference>
<keyword evidence="4 9" id="KW-0808">Transferase</keyword>
<comment type="caution">
    <text evidence="11">The sequence shown here is derived from an EMBL/GenBank/DDBJ whole genome shotgun (WGS) entry which is preliminary data.</text>
</comment>
<evidence type="ECO:0000256" key="7">
    <source>
        <dbReference type="ARBA" id="ARBA00022840"/>
    </source>
</evidence>
<feature type="binding site" evidence="9">
    <location>
        <begin position="57"/>
        <end position="58"/>
    </location>
    <ligand>
        <name>substrate</name>
    </ligand>
</feature>
<proteinExistence type="inferred from homology"/>
<keyword evidence="6 9" id="KW-0418">Kinase</keyword>
<keyword evidence="7 9" id="KW-0067">ATP-binding</keyword>
<gene>
    <name evidence="9 11" type="primary">argB</name>
    <name evidence="11" type="ORF">GNP95_19540</name>
</gene>
<dbReference type="GO" id="GO:0003991">
    <property type="term" value="F:acetylglutamate kinase activity"/>
    <property type="evidence" value="ECO:0007669"/>
    <property type="project" value="UniProtKB-UniRule"/>
</dbReference>